<feature type="domain" description="DUF1618" evidence="2">
    <location>
        <begin position="140"/>
        <end position="245"/>
    </location>
</feature>
<reference evidence="3" key="2">
    <citation type="submission" date="2022-06" db="UniProtKB">
        <authorList>
            <consortium name="EnsemblPlants"/>
        </authorList>
    </citation>
    <scope>IDENTIFICATION</scope>
</reference>
<dbReference type="InterPro" id="IPR011676">
    <property type="entry name" value="DUF1618"/>
</dbReference>
<dbReference type="Proteomes" id="UP000015106">
    <property type="component" value="Unassembled WGS sequence"/>
</dbReference>
<feature type="region of interest" description="Disordered" evidence="1">
    <location>
        <begin position="78"/>
        <end position="103"/>
    </location>
</feature>
<dbReference type="AlphaFoldDB" id="A0A8R7RCI0"/>
<name>A0A8R7RCI0_TRIUA</name>
<protein>
    <recommendedName>
        <fullName evidence="2">DUF1618 domain-containing protein</fullName>
    </recommendedName>
</protein>
<dbReference type="Pfam" id="PF07762">
    <property type="entry name" value="DUF1618"/>
    <property type="match status" value="1"/>
</dbReference>
<evidence type="ECO:0000259" key="2">
    <source>
        <dbReference type="Pfam" id="PF07762"/>
    </source>
</evidence>
<keyword evidence="4" id="KW-1185">Reference proteome</keyword>
<accession>A0A8R7RCI0</accession>
<dbReference type="Gramene" id="TuG1812S0000810900.01.T01">
    <property type="protein sequence ID" value="TuG1812S0000810900.01.T01.s_cds9645"/>
    <property type="gene ID" value="TuG1812S0000810900.01"/>
</dbReference>
<evidence type="ECO:0000313" key="3">
    <source>
        <dbReference type="EnsemblPlants" id="TuG1812S0000810900.01.T01.s_cds9645"/>
    </source>
</evidence>
<evidence type="ECO:0000313" key="4">
    <source>
        <dbReference type="Proteomes" id="UP000015106"/>
    </source>
</evidence>
<organism evidence="3 4">
    <name type="scientific">Triticum urartu</name>
    <name type="common">Red wild einkorn</name>
    <name type="synonym">Crithodium urartu</name>
    <dbReference type="NCBI Taxonomy" id="4572"/>
    <lineage>
        <taxon>Eukaryota</taxon>
        <taxon>Viridiplantae</taxon>
        <taxon>Streptophyta</taxon>
        <taxon>Embryophyta</taxon>
        <taxon>Tracheophyta</taxon>
        <taxon>Spermatophyta</taxon>
        <taxon>Magnoliopsida</taxon>
        <taxon>Liliopsida</taxon>
        <taxon>Poales</taxon>
        <taxon>Poaceae</taxon>
        <taxon>BOP clade</taxon>
        <taxon>Pooideae</taxon>
        <taxon>Triticodae</taxon>
        <taxon>Triticeae</taxon>
        <taxon>Triticinae</taxon>
        <taxon>Triticum</taxon>
    </lineage>
</organism>
<evidence type="ECO:0000256" key="1">
    <source>
        <dbReference type="SAM" id="MobiDB-lite"/>
    </source>
</evidence>
<dbReference type="PANTHER" id="PTHR33086:SF41">
    <property type="entry name" value="DUF1618 DOMAIN-CONTAINING PROTEIN"/>
    <property type="match status" value="1"/>
</dbReference>
<proteinExistence type="predicted"/>
<sequence>MNRDHLGLISSPRGGGHYIVAQLQQILGHGKAILLRFSSEAGEWVTRFIGLTPPRPQRRGLARREALVGRPLLVPPHMRPIRGRAGADSRPSPGGQAAQVHGSLGSARQVPLRGCQQREAAVRGHVLQEQRCPGQRLDAWCLLTCDPFADEPVLTAVPLPEGKQLKFMEAWGVLDKYRCVGVSSGKLRFADMYSRNSAAQVSVWTLADPDTTEWKLEYEATFAGIWGDASYKGSAQEDPRACAHPPHQPGRGLLLPRRASARRRRACSQGCGV</sequence>
<reference evidence="4" key="1">
    <citation type="journal article" date="2013" name="Nature">
        <title>Draft genome of the wheat A-genome progenitor Triticum urartu.</title>
        <authorList>
            <person name="Ling H.Q."/>
            <person name="Zhao S."/>
            <person name="Liu D."/>
            <person name="Wang J."/>
            <person name="Sun H."/>
            <person name="Zhang C."/>
            <person name="Fan H."/>
            <person name="Li D."/>
            <person name="Dong L."/>
            <person name="Tao Y."/>
            <person name="Gao C."/>
            <person name="Wu H."/>
            <person name="Li Y."/>
            <person name="Cui Y."/>
            <person name="Guo X."/>
            <person name="Zheng S."/>
            <person name="Wang B."/>
            <person name="Yu K."/>
            <person name="Liang Q."/>
            <person name="Yang W."/>
            <person name="Lou X."/>
            <person name="Chen J."/>
            <person name="Feng M."/>
            <person name="Jian J."/>
            <person name="Zhang X."/>
            <person name="Luo G."/>
            <person name="Jiang Y."/>
            <person name="Liu J."/>
            <person name="Wang Z."/>
            <person name="Sha Y."/>
            <person name="Zhang B."/>
            <person name="Wu H."/>
            <person name="Tang D."/>
            <person name="Shen Q."/>
            <person name="Xue P."/>
            <person name="Zou S."/>
            <person name="Wang X."/>
            <person name="Liu X."/>
            <person name="Wang F."/>
            <person name="Yang Y."/>
            <person name="An X."/>
            <person name="Dong Z."/>
            <person name="Zhang K."/>
            <person name="Zhang X."/>
            <person name="Luo M.C."/>
            <person name="Dvorak J."/>
            <person name="Tong Y."/>
            <person name="Wang J."/>
            <person name="Yang H."/>
            <person name="Li Z."/>
            <person name="Wang D."/>
            <person name="Zhang A."/>
            <person name="Wang J."/>
        </authorList>
    </citation>
    <scope>NUCLEOTIDE SEQUENCE</scope>
    <source>
        <strain evidence="4">cv. G1812</strain>
    </source>
</reference>
<dbReference type="EnsemblPlants" id="TuG1812S0000810900.01.T01">
    <property type="protein sequence ID" value="TuG1812S0000810900.01.T01.s_cds9645"/>
    <property type="gene ID" value="TuG1812S0000810900.01"/>
</dbReference>
<dbReference type="PANTHER" id="PTHR33086">
    <property type="entry name" value="OS05G0468200 PROTEIN-RELATED"/>
    <property type="match status" value="1"/>
</dbReference>